<dbReference type="Pfam" id="PF07729">
    <property type="entry name" value="FCD"/>
    <property type="match status" value="1"/>
</dbReference>
<dbReference type="InterPro" id="IPR011711">
    <property type="entry name" value="GntR_C"/>
</dbReference>
<dbReference type="Gene3D" id="1.10.10.10">
    <property type="entry name" value="Winged helix-like DNA-binding domain superfamily/Winged helix DNA-binding domain"/>
    <property type="match status" value="1"/>
</dbReference>
<dbReference type="SUPFAM" id="SSF48008">
    <property type="entry name" value="GntR ligand-binding domain-like"/>
    <property type="match status" value="1"/>
</dbReference>
<evidence type="ECO:0000259" key="4">
    <source>
        <dbReference type="PROSITE" id="PS50949"/>
    </source>
</evidence>
<evidence type="ECO:0000256" key="1">
    <source>
        <dbReference type="ARBA" id="ARBA00023015"/>
    </source>
</evidence>
<keyword evidence="3" id="KW-0804">Transcription</keyword>
<organism evidence="5 6">
    <name type="scientific">Bacillus infantis</name>
    <dbReference type="NCBI Taxonomy" id="324767"/>
    <lineage>
        <taxon>Bacteria</taxon>
        <taxon>Bacillati</taxon>
        <taxon>Bacillota</taxon>
        <taxon>Bacilli</taxon>
        <taxon>Bacillales</taxon>
        <taxon>Bacillaceae</taxon>
        <taxon>Bacillus</taxon>
    </lineage>
</organism>
<dbReference type="SMART" id="SM00345">
    <property type="entry name" value="HTH_GNTR"/>
    <property type="match status" value="1"/>
</dbReference>
<dbReference type="SUPFAM" id="SSF46785">
    <property type="entry name" value="Winged helix' DNA-binding domain"/>
    <property type="match status" value="1"/>
</dbReference>
<dbReference type="GO" id="GO:0003700">
    <property type="term" value="F:DNA-binding transcription factor activity"/>
    <property type="evidence" value="ECO:0007669"/>
    <property type="project" value="InterPro"/>
</dbReference>
<dbReference type="PANTHER" id="PTHR43537:SF24">
    <property type="entry name" value="GLUCONATE OPERON TRANSCRIPTIONAL REPRESSOR"/>
    <property type="match status" value="1"/>
</dbReference>
<dbReference type="AlphaFoldDB" id="A0A5D4SJQ4"/>
<reference evidence="5 6" key="1">
    <citation type="submission" date="2019-08" db="EMBL/GenBank/DDBJ databases">
        <title>Bacillus genomes from the desert of Cuatro Cienegas, Coahuila.</title>
        <authorList>
            <person name="Olmedo-Alvarez G."/>
        </authorList>
    </citation>
    <scope>NUCLEOTIDE SEQUENCE [LARGE SCALE GENOMIC DNA]</scope>
    <source>
        <strain evidence="5 6">CH37_1T</strain>
    </source>
</reference>
<evidence type="ECO:0000313" key="6">
    <source>
        <dbReference type="Proteomes" id="UP000323732"/>
    </source>
</evidence>
<dbReference type="GO" id="GO:0003677">
    <property type="term" value="F:DNA binding"/>
    <property type="evidence" value="ECO:0007669"/>
    <property type="project" value="UniProtKB-KW"/>
</dbReference>
<evidence type="ECO:0000256" key="2">
    <source>
        <dbReference type="ARBA" id="ARBA00023125"/>
    </source>
</evidence>
<name>A0A5D4SJQ4_9BACI</name>
<dbReference type="PANTHER" id="PTHR43537">
    <property type="entry name" value="TRANSCRIPTIONAL REGULATOR, GNTR FAMILY"/>
    <property type="match status" value="1"/>
</dbReference>
<sequence>MQSGLDKEIESFISGLEGLEKYRFPQRAYHIVRMAIRDLVLSPGKAILEREIAEVLQMSRTPVREALVRLETEGMVRLIPRKGFIVEPIEKEALNEIYEIVETMDGLAVEKAAGKVRKEELQQLGILIEKQEKALMKMDLKEWAILDDAFHSLLIEYAGNKRLSSIVDIHSDQLYRARLYTINNRPVPTKSIVEHKAILSCIEAGDGAAARMVMQSHRKRARTEIITAVDQVK</sequence>
<evidence type="ECO:0000313" key="5">
    <source>
        <dbReference type="EMBL" id="TYS62392.1"/>
    </source>
</evidence>
<accession>A0A5D4SJQ4</accession>
<dbReference type="InterPro" id="IPR008920">
    <property type="entry name" value="TF_FadR/GntR_C"/>
</dbReference>
<protein>
    <submittedName>
        <fullName evidence="5">GntR family transcriptional regulator</fullName>
    </submittedName>
</protein>
<dbReference type="CDD" id="cd07377">
    <property type="entry name" value="WHTH_GntR"/>
    <property type="match status" value="1"/>
</dbReference>
<dbReference type="EMBL" id="VTES01000005">
    <property type="protein sequence ID" value="TYS62392.1"/>
    <property type="molecule type" value="Genomic_DNA"/>
</dbReference>
<gene>
    <name evidence="5" type="ORF">FZD47_18050</name>
</gene>
<dbReference type="SMART" id="SM00895">
    <property type="entry name" value="FCD"/>
    <property type="match status" value="1"/>
</dbReference>
<dbReference type="InterPro" id="IPR036388">
    <property type="entry name" value="WH-like_DNA-bd_sf"/>
</dbReference>
<evidence type="ECO:0000256" key="3">
    <source>
        <dbReference type="ARBA" id="ARBA00023163"/>
    </source>
</evidence>
<dbReference type="InterPro" id="IPR036390">
    <property type="entry name" value="WH_DNA-bd_sf"/>
</dbReference>
<proteinExistence type="predicted"/>
<dbReference type="Gene3D" id="1.20.120.530">
    <property type="entry name" value="GntR ligand-binding domain-like"/>
    <property type="match status" value="1"/>
</dbReference>
<dbReference type="PROSITE" id="PS50949">
    <property type="entry name" value="HTH_GNTR"/>
    <property type="match status" value="1"/>
</dbReference>
<keyword evidence="2" id="KW-0238">DNA-binding</keyword>
<dbReference type="PRINTS" id="PR00035">
    <property type="entry name" value="HTHGNTR"/>
</dbReference>
<keyword evidence="1" id="KW-0805">Transcription regulation</keyword>
<comment type="caution">
    <text evidence="5">The sequence shown here is derived from an EMBL/GenBank/DDBJ whole genome shotgun (WGS) entry which is preliminary data.</text>
</comment>
<dbReference type="Proteomes" id="UP000323732">
    <property type="component" value="Unassembled WGS sequence"/>
</dbReference>
<feature type="domain" description="HTH gntR-type" evidence="4">
    <location>
        <begin position="22"/>
        <end position="89"/>
    </location>
</feature>
<dbReference type="Pfam" id="PF00392">
    <property type="entry name" value="GntR"/>
    <property type="match status" value="1"/>
</dbReference>
<dbReference type="InterPro" id="IPR000524">
    <property type="entry name" value="Tscrpt_reg_HTH_GntR"/>
</dbReference>